<feature type="region of interest" description="Disordered" evidence="1">
    <location>
        <begin position="29"/>
        <end position="48"/>
    </location>
</feature>
<name>A0A3B0SYM8_9ZZZZ</name>
<organism evidence="3">
    <name type="scientific">hydrothermal vent metagenome</name>
    <dbReference type="NCBI Taxonomy" id="652676"/>
    <lineage>
        <taxon>unclassified sequences</taxon>
        <taxon>metagenomes</taxon>
        <taxon>ecological metagenomes</taxon>
    </lineage>
</organism>
<sequence>MDTNAFVTGTVFVLGFLLVGFLIARSAREPGQSDRPARRSKRRTKHLDPLPEPISIAEIAQAEAEELDLSAIRNSAGLPLTAMLKTWHRDATPPMKAAARSCLQWTLIDGVATTDATPETLNLRWISEPSDQE</sequence>
<feature type="transmembrane region" description="Helical" evidence="2">
    <location>
        <begin position="6"/>
        <end position="24"/>
    </location>
</feature>
<keyword evidence="2" id="KW-0472">Membrane</keyword>
<accession>A0A3B0SYM8</accession>
<proteinExistence type="predicted"/>
<evidence type="ECO:0000256" key="1">
    <source>
        <dbReference type="SAM" id="MobiDB-lite"/>
    </source>
</evidence>
<keyword evidence="2" id="KW-0812">Transmembrane</keyword>
<gene>
    <name evidence="3" type="ORF">MNBD_ACTINO02-813</name>
</gene>
<dbReference type="AlphaFoldDB" id="A0A3B0SYM8"/>
<evidence type="ECO:0000256" key="2">
    <source>
        <dbReference type="SAM" id="Phobius"/>
    </source>
</evidence>
<evidence type="ECO:0000313" key="3">
    <source>
        <dbReference type="EMBL" id="VAW06187.1"/>
    </source>
</evidence>
<dbReference type="EMBL" id="UOEK01000341">
    <property type="protein sequence ID" value="VAW06187.1"/>
    <property type="molecule type" value="Genomic_DNA"/>
</dbReference>
<keyword evidence="2" id="KW-1133">Transmembrane helix</keyword>
<reference evidence="3" key="1">
    <citation type="submission" date="2018-06" db="EMBL/GenBank/DDBJ databases">
        <authorList>
            <person name="Zhirakovskaya E."/>
        </authorList>
    </citation>
    <scope>NUCLEOTIDE SEQUENCE</scope>
</reference>
<protein>
    <submittedName>
        <fullName evidence="3">Uncharacterized protein</fullName>
    </submittedName>
</protein>